<dbReference type="PANTHER" id="PTHR12526:SF629">
    <property type="entry name" value="TEICHURONIC ACID BIOSYNTHESIS GLYCOSYLTRANSFERASE TUAH-RELATED"/>
    <property type="match status" value="1"/>
</dbReference>
<dbReference type="OrthoDB" id="570545at2"/>
<dbReference type="EMBL" id="QXIL01000005">
    <property type="protein sequence ID" value="RXI79205.1"/>
    <property type="molecule type" value="Genomic_DNA"/>
</dbReference>
<dbReference type="Gene3D" id="3.40.50.2000">
    <property type="entry name" value="Glycogen Phosphorylase B"/>
    <property type="match status" value="3"/>
</dbReference>
<evidence type="ECO:0000256" key="1">
    <source>
        <dbReference type="ARBA" id="ARBA00022676"/>
    </source>
</evidence>
<feature type="domain" description="Glycosyl transferase family 1" evidence="3">
    <location>
        <begin position="328"/>
        <end position="482"/>
    </location>
</feature>
<organism evidence="4 5">
    <name type="scientific">Levilactobacillus suantsaii</name>
    <dbReference type="NCBI Taxonomy" id="2292255"/>
    <lineage>
        <taxon>Bacteria</taxon>
        <taxon>Bacillati</taxon>
        <taxon>Bacillota</taxon>
        <taxon>Bacilli</taxon>
        <taxon>Lactobacillales</taxon>
        <taxon>Lactobacillaceae</taxon>
        <taxon>Levilactobacillus</taxon>
    </lineage>
</organism>
<keyword evidence="5" id="KW-1185">Reference proteome</keyword>
<dbReference type="RefSeq" id="WP_129031768.1">
    <property type="nucleotide sequence ID" value="NZ_QXIL01000005.1"/>
</dbReference>
<dbReference type="Proteomes" id="UP000290602">
    <property type="component" value="Unassembled WGS sequence"/>
</dbReference>
<accession>A0A4Q0VIV9</accession>
<dbReference type="AlphaFoldDB" id="A0A4Q0VIV9"/>
<dbReference type="InterPro" id="IPR001296">
    <property type="entry name" value="Glyco_trans_1"/>
</dbReference>
<dbReference type="GO" id="GO:0016757">
    <property type="term" value="F:glycosyltransferase activity"/>
    <property type="evidence" value="ECO:0007669"/>
    <property type="project" value="UniProtKB-KW"/>
</dbReference>
<gene>
    <name evidence="4" type="ORF">DXH47_03965</name>
</gene>
<sequence length="507" mass="57321">MFYFINEYILQKNSSVEHTAMKRVKLFNHYKQPAKIVTKIYDRLLHRTMDTFGLGNHDVVNMFDFFQEATDLGTPKVLHTDDIHLPVESEVMVGANFSRVFEGDVQTGNVGFIPGTIGRVFYQEFMDSLGNVIETDLWDWRGFKSATQYFGQNGKLMMQRYYTPTGRIVMDEYLVPDTAGNPLTSRIILKNYQGKGDRFFQNSDDLFSFFLEELARQDTGQTTFIGDRPGTAVQPLLGLTSAAKKYLYLPINHVKDPSDPLHAELDGFLQPAFEHYQQFDGFITATTKQADHLSARFPGIRVAAVPPVTTTPANKTKVVPVTERPGHQLLYVGRIAPDKQVDQLLRMFALVKDRVPDASFDLYGYGQADYVKQMTALVKELNLTDAVTFKDYDPQLSQHYDRYRAMVNLSLADAEPLGMLEALSHGVPVVSYPFNYGPKEVLESGTNGYLVAPGNPLAVAEKIADLFKDPDLWTKLSTAAYHTAHTTWTQQKVWNRWQKLLGQPVLA</sequence>
<name>A0A4Q0VIV9_9LACO</name>
<comment type="caution">
    <text evidence="4">The sequence shown here is derived from an EMBL/GenBank/DDBJ whole genome shotgun (WGS) entry which is preliminary data.</text>
</comment>
<dbReference type="PANTHER" id="PTHR12526">
    <property type="entry name" value="GLYCOSYLTRANSFERASE"/>
    <property type="match status" value="1"/>
</dbReference>
<keyword evidence="2 4" id="KW-0808">Transferase</keyword>
<dbReference type="SUPFAM" id="SSF53756">
    <property type="entry name" value="UDP-Glycosyltransferase/glycogen phosphorylase"/>
    <property type="match status" value="1"/>
</dbReference>
<evidence type="ECO:0000259" key="3">
    <source>
        <dbReference type="Pfam" id="PF00534"/>
    </source>
</evidence>
<protein>
    <submittedName>
        <fullName evidence="4">Glycosyltransferase</fullName>
    </submittedName>
</protein>
<evidence type="ECO:0000313" key="5">
    <source>
        <dbReference type="Proteomes" id="UP000290602"/>
    </source>
</evidence>
<keyword evidence="1" id="KW-0328">Glycosyltransferase</keyword>
<evidence type="ECO:0000313" key="4">
    <source>
        <dbReference type="EMBL" id="RXI79205.1"/>
    </source>
</evidence>
<proteinExistence type="predicted"/>
<reference evidence="4 5" key="1">
    <citation type="submission" date="2018-08" db="EMBL/GenBank/DDBJ databases">
        <title>Lactobacillus suantsai sp. nov., isolated from traditional fermented suan-tsai in Taiwan.</title>
        <authorList>
            <person name="Huang C.-H."/>
        </authorList>
    </citation>
    <scope>NUCLEOTIDE SEQUENCE [LARGE SCALE GENOMIC DNA]</scope>
    <source>
        <strain evidence="4 5">BCRC 12945</strain>
    </source>
</reference>
<evidence type="ECO:0000256" key="2">
    <source>
        <dbReference type="ARBA" id="ARBA00022679"/>
    </source>
</evidence>
<dbReference type="Pfam" id="PF00534">
    <property type="entry name" value="Glycos_transf_1"/>
    <property type="match status" value="1"/>
</dbReference>